<keyword evidence="3" id="KW-0255">Endonuclease</keyword>
<proteinExistence type="predicted"/>
<dbReference type="RefSeq" id="WP_147089310.1">
    <property type="nucleotide sequence ID" value="NZ_BAABJD010000001.1"/>
</dbReference>
<dbReference type="GO" id="GO:0046872">
    <property type="term" value="F:metal ion binding"/>
    <property type="evidence" value="ECO:0007669"/>
    <property type="project" value="UniProtKB-KW"/>
</dbReference>
<keyword evidence="7" id="KW-0732">Signal</keyword>
<dbReference type="OrthoDB" id="267579at2"/>
<dbReference type="CDD" id="cd11010">
    <property type="entry name" value="S1-P1_nuclease"/>
    <property type="match status" value="1"/>
</dbReference>
<protein>
    <submittedName>
        <fullName evidence="8">S1/P1 nuclease</fullName>
    </submittedName>
</protein>
<dbReference type="InterPro" id="IPR003154">
    <property type="entry name" value="S1/P1nuclease"/>
</dbReference>
<evidence type="ECO:0000256" key="4">
    <source>
        <dbReference type="ARBA" id="ARBA00022801"/>
    </source>
</evidence>
<keyword evidence="1" id="KW-0540">Nuclease</keyword>
<dbReference type="KEGG" id="ngf:FRF71_03790"/>
<evidence type="ECO:0000256" key="1">
    <source>
        <dbReference type="ARBA" id="ARBA00022722"/>
    </source>
</evidence>
<gene>
    <name evidence="8" type="ORF">FRF71_03790</name>
</gene>
<keyword evidence="5" id="KW-1015">Disulfide bond</keyword>
<dbReference type="Pfam" id="PF02265">
    <property type="entry name" value="S1-P1_nuclease"/>
    <property type="match status" value="1"/>
</dbReference>
<dbReference type="EMBL" id="CP042345">
    <property type="protein sequence ID" value="QEA15332.1"/>
    <property type="molecule type" value="Genomic_DNA"/>
</dbReference>
<evidence type="ECO:0000256" key="5">
    <source>
        <dbReference type="ARBA" id="ARBA00023157"/>
    </source>
</evidence>
<keyword evidence="9" id="KW-1185">Reference proteome</keyword>
<evidence type="ECO:0000256" key="6">
    <source>
        <dbReference type="ARBA" id="ARBA00023180"/>
    </source>
</evidence>
<feature type="chain" id="PRO_5022805863" evidence="7">
    <location>
        <begin position="22"/>
        <end position="282"/>
    </location>
</feature>
<evidence type="ECO:0000313" key="9">
    <source>
        <dbReference type="Proteomes" id="UP000321172"/>
    </source>
</evidence>
<accession>A0A5B8S2S0</accession>
<name>A0A5B8S2S0_9SPHN</name>
<evidence type="ECO:0000256" key="3">
    <source>
        <dbReference type="ARBA" id="ARBA00022759"/>
    </source>
</evidence>
<reference evidence="8 9" key="1">
    <citation type="journal article" date="2013" name="J. Microbiol. Biotechnol.">
        <title>Novosphingobium ginsenosidimutans sp. nov., with the ability to convert ginsenoside.</title>
        <authorList>
            <person name="Kim J.K."/>
            <person name="He D."/>
            <person name="Liu Q.M."/>
            <person name="Park H.Y."/>
            <person name="Jung M.S."/>
            <person name="Yoon M.H."/>
            <person name="Kim S.C."/>
            <person name="Im W.T."/>
        </authorList>
    </citation>
    <scope>NUCLEOTIDE SEQUENCE [LARGE SCALE GENOMIC DNA]</scope>
    <source>
        <strain evidence="8 9">FW-6</strain>
    </source>
</reference>
<dbReference type="GO" id="GO:0004519">
    <property type="term" value="F:endonuclease activity"/>
    <property type="evidence" value="ECO:0007669"/>
    <property type="project" value="UniProtKB-KW"/>
</dbReference>
<dbReference type="GO" id="GO:0006308">
    <property type="term" value="P:DNA catabolic process"/>
    <property type="evidence" value="ECO:0007669"/>
    <property type="project" value="InterPro"/>
</dbReference>
<dbReference type="AlphaFoldDB" id="A0A5B8S2S0"/>
<dbReference type="Proteomes" id="UP000321172">
    <property type="component" value="Chromosome"/>
</dbReference>
<dbReference type="InterPro" id="IPR008947">
    <property type="entry name" value="PLipase_C/P1_nuclease_dom_sf"/>
</dbReference>
<keyword evidence="4" id="KW-0378">Hydrolase</keyword>
<dbReference type="Gene3D" id="1.10.575.10">
    <property type="entry name" value="P1 Nuclease"/>
    <property type="match status" value="1"/>
</dbReference>
<dbReference type="GO" id="GO:0016788">
    <property type="term" value="F:hydrolase activity, acting on ester bonds"/>
    <property type="evidence" value="ECO:0007669"/>
    <property type="project" value="InterPro"/>
</dbReference>
<dbReference type="PANTHER" id="PTHR33146">
    <property type="entry name" value="ENDONUCLEASE 4"/>
    <property type="match status" value="1"/>
</dbReference>
<feature type="signal peptide" evidence="7">
    <location>
        <begin position="1"/>
        <end position="21"/>
    </location>
</feature>
<evidence type="ECO:0000256" key="7">
    <source>
        <dbReference type="SAM" id="SignalP"/>
    </source>
</evidence>
<organism evidence="8 9">
    <name type="scientific">Novosphingobium ginsenosidimutans</name>
    <dbReference type="NCBI Taxonomy" id="1176536"/>
    <lineage>
        <taxon>Bacteria</taxon>
        <taxon>Pseudomonadati</taxon>
        <taxon>Pseudomonadota</taxon>
        <taxon>Alphaproteobacteria</taxon>
        <taxon>Sphingomonadales</taxon>
        <taxon>Sphingomonadaceae</taxon>
        <taxon>Novosphingobium</taxon>
    </lineage>
</organism>
<evidence type="ECO:0000256" key="2">
    <source>
        <dbReference type="ARBA" id="ARBA00022723"/>
    </source>
</evidence>
<sequence>MRWIAVMLAALAALVARPAFAWGEFGHRSTASIAWANVSPQTRAAVRELLRSEKGLGTPYCRVRSLEEASYWPDCIRRESWRWAYSFAWHYQTMNICKPYDPRANCSGGNCVTGQIERNSRILADKTLPAAQRLEALAWLTHFVGDLHMPLHSGDNNDLGGNQVAAKYGIAPGRNLHAVWDGPMAERGITSAVPPLIRRYAAGERAALDTGEVSDWGRESWELARGLVYAKAFDRDPCAGGEAPKDVVWSEEDIEASLPALRQRISQAGLRLARLLDGALAR</sequence>
<keyword evidence="2" id="KW-0479">Metal-binding</keyword>
<dbReference type="SUPFAM" id="SSF48537">
    <property type="entry name" value="Phospholipase C/P1 nuclease"/>
    <property type="match status" value="1"/>
</dbReference>
<dbReference type="PANTHER" id="PTHR33146:SF26">
    <property type="entry name" value="ENDONUCLEASE 4"/>
    <property type="match status" value="1"/>
</dbReference>
<evidence type="ECO:0000313" key="8">
    <source>
        <dbReference type="EMBL" id="QEA15332.1"/>
    </source>
</evidence>
<keyword evidence="6" id="KW-0325">Glycoprotein</keyword>
<dbReference type="GO" id="GO:0003676">
    <property type="term" value="F:nucleic acid binding"/>
    <property type="evidence" value="ECO:0007669"/>
    <property type="project" value="InterPro"/>
</dbReference>